<dbReference type="HAMAP" id="MF_00849">
    <property type="entry name" value="BipA"/>
    <property type="match status" value="1"/>
</dbReference>
<comment type="similarity">
    <text evidence="4">Belongs to the TRAFAC class translation factor GTPase superfamily. Classic translation factor GTPase family. BipA subfamily.</text>
</comment>
<dbReference type="Gene3D" id="3.30.70.240">
    <property type="match status" value="1"/>
</dbReference>
<comment type="subcellular location">
    <subcellularLocation>
        <location evidence="4">Cytoplasm</location>
    </subcellularLocation>
    <text evidence="4">Binds to ribosomes.</text>
</comment>
<dbReference type="Pfam" id="PF00009">
    <property type="entry name" value="GTP_EFTU"/>
    <property type="match status" value="1"/>
</dbReference>
<dbReference type="GO" id="GO:0005829">
    <property type="term" value="C:cytosol"/>
    <property type="evidence" value="ECO:0007669"/>
    <property type="project" value="TreeGrafter"/>
</dbReference>
<dbReference type="NCBIfam" id="TIGR00231">
    <property type="entry name" value="small_GTP"/>
    <property type="match status" value="1"/>
</dbReference>
<dbReference type="InterPro" id="IPR035651">
    <property type="entry name" value="BipA_V"/>
</dbReference>
<evidence type="ECO:0000313" key="7">
    <source>
        <dbReference type="Proteomes" id="UP000076587"/>
    </source>
</evidence>
<dbReference type="SUPFAM" id="SSF54980">
    <property type="entry name" value="EF-G C-terminal domain-like"/>
    <property type="match status" value="2"/>
</dbReference>
<dbReference type="InterPro" id="IPR000795">
    <property type="entry name" value="T_Tr_GTP-bd_dom"/>
</dbReference>
<accession>A0A167D041</accession>
<dbReference type="Pfam" id="PF03144">
    <property type="entry name" value="GTP_EFTU_D2"/>
    <property type="match status" value="1"/>
</dbReference>
<dbReference type="GO" id="GO:0009409">
    <property type="term" value="P:response to cold"/>
    <property type="evidence" value="ECO:0007669"/>
    <property type="project" value="UniProtKB-ARBA"/>
</dbReference>
<dbReference type="FunFam" id="2.40.50.250:FF:000001">
    <property type="entry name" value="GTP-binding protein TypA"/>
    <property type="match status" value="1"/>
</dbReference>
<name>A0A167D041_9GAMM</name>
<dbReference type="CDD" id="cd01891">
    <property type="entry name" value="TypA_BipA"/>
    <property type="match status" value="1"/>
</dbReference>
<evidence type="ECO:0000259" key="5">
    <source>
        <dbReference type="PROSITE" id="PS51722"/>
    </source>
</evidence>
<dbReference type="EMBL" id="AUXT01000147">
    <property type="protein sequence ID" value="KZN48265.1"/>
    <property type="molecule type" value="Genomic_DNA"/>
</dbReference>
<dbReference type="Gene3D" id="2.40.50.250">
    <property type="entry name" value="bipa protein"/>
    <property type="match status" value="1"/>
</dbReference>
<dbReference type="CDD" id="cd16263">
    <property type="entry name" value="BipA_III"/>
    <property type="match status" value="1"/>
</dbReference>
<dbReference type="CDD" id="cd03691">
    <property type="entry name" value="BipA_TypA_II"/>
    <property type="match status" value="1"/>
</dbReference>
<keyword evidence="4" id="KW-0699">rRNA-binding</keyword>
<dbReference type="InterPro" id="IPR009000">
    <property type="entry name" value="Transl_B-barrel_sf"/>
</dbReference>
<dbReference type="SUPFAM" id="SSF52540">
    <property type="entry name" value="P-loop containing nucleoside triphosphate hydrolases"/>
    <property type="match status" value="1"/>
</dbReference>
<protein>
    <recommendedName>
        <fullName evidence="4">Large ribosomal subunit assembly factor BipA</fullName>
        <ecNumber evidence="4">3.6.5.-</ecNumber>
    </recommendedName>
    <alternativeName>
        <fullName evidence="4">GTP-binding protein BipA</fullName>
    </alternativeName>
</protein>
<keyword evidence="4" id="KW-0963">Cytoplasm</keyword>
<dbReference type="GO" id="GO:0097216">
    <property type="term" value="F:guanosine tetraphosphate binding"/>
    <property type="evidence" value="ECO:0007669"/>
    <property type="project" value="UniProtKB-ARBA"/>
</dbReference>
<dbReference type="PROSITE" id="PS00301">
    <property type="entry name" value="G_TR_1"/>
    <property type="match status" value="1"/>
</dbReference>
<dbReference type="FunFam" id="3.30.70.240:FF:000002">
    <property type="entry name" value="GTP-binding protein TypA"/>
    <property type="match status" value="1"/>
</dbReference>
<evidence type="ECO:0000256" key="3">
    <source>
        <dbReference type="ARBA" id="ARBA00048548"/>
    </source>
</evidence>
<dbReference type="InterPro" id="IPR042116">
    <property type="entry name" value="TypA/BipA_C"/>
</dbReference>
<dbReference type="Gene3D" id="3.40.50.300">
    <property type="entry name" value="P-loop containing nucleotide triphosphate hydrolases"/>
    <property type="match status" value="1"/>
</dbReference>
<dbReference type="NCBIfam" id="TIGR01394">
    <property type="entry name" value="TypA_BipA"/>
    <property type="match status" value="1"/>
</dbReference>
<dbReference type="GO" id="GO:0043022">
    <property type="term" value="F:ribosome binding"/>
    <property type="evidence" value="ECO:0007669"/>
    <property type="project" value="UniProtKB-UniRule"/>
</dbReference>
<dbReference type="PATRIC" id="fig|1365253.3.peg.1921"/>
<keyword evidence="2 4" id="KW-0342">GTP-binding</keyword>
<keyword evidence="4" id="KW-0690">Ribosome biogenesis</keyword>
<dbReference type="Proteomes" id="UP000076587">
    <property type="component" value="Unassembled WGS sequence"/>
</dbReference>
<dbReference type="FunFam" id="3.30.70.870:FF:000003">
    <property type="entry name" value="GTP-binding protein TypA"/>
    <property type="match status" value="1"/>
</dbReference>
<dbReference type="PANTHER" id="PTHR42908:SF8">
    <property type="entry name" value="TR-TYPE G DOMAIN-CONTAINING PROTEIN"/>
    <property type="match status" value="1"/>
</dbReference>
<dbReference type="PRINTS" id="PR00315">
    <property type="entry name" value="ELONGATNFCT"/>
</dbReference>
<dbReference type="InterPro" id="IPR048876">
    <property type="entry name" value="BipA_C"/>
</dbReference>
<dbReference type="SUPFAM" id="SSF50447">
    <property type="entry name" value="Translation proteins"/>
    <property type="match status" value="1"/>
</dbReference>
<dbReference type="FunFam" id="2.40.30.10:FF:000016">
    <property type="entry name" value="GTP-binding protein TypA"/>
    <property type="match status" value="1"/>
</dbReference>
<dbReference type="Pfam" id="PF00679">
    <property type="entry name" value="EFG_C"/>
    <property type="match status" value="1"/>
</dbReference>
<evidence type="ECO:0000313" key="6">
    <source>
        <dbReference type="EMBL" id="KZN48265.1"/>
    </source>
</evidence>
<feature type="domain" description="Tr-type G" evidence="5">
    <location>
        <begin position="4"/>
        <end position="199"/>
    </location>
</feature>
<dbReference type="AlphaFoldDB" id="A0A167D041"/>
<dbReference type="GO" id="GO:0000027">
    <property type="term" value="P:ribosomal large subunit assembly"/>
    <property type="evidence" value="ECO:0007669"/>
    <property type="project" value="UniProtKB-UniRule"/>
</dbReference>
<keyword evidence="4" id="KW-0378">Hydrolase</keyword>
<dbReference type="GO" id="GO:0003924">
    <property type="term" value="F:GTPase activity"/>
    <property type="evidence" value="ECO:0007669"/>
    <property type="project" value="UniProtKB-UniRule"/>
</dbReference>
<keyword evidence="4" id="KW-0820">tRNA-binding</keyword>
<gene>
    <name evidence="4" type="primary">bipA</name>
    <name evidence="6" type="ORF">N482_08330</name>
</gene>
<dbReference type="Pfam" id="PF21018">
    <property type="entry name" value="BipA_C"/>
    <property type="match status" value="1"/>
</dbReference>
<dbReference type="InterPro" id="IPR006298">
    <property type="entry name" value="BipA"/>
</dbReference>
<dbReference type="PROSITE" id="PS51722">
    <property type="entry name" value="G_TR_2"/>
    <property type="match status" value="1"/>
</dbReference>
<dbReference type="EC" id="3.6.5.-" evidence="4"/>
<dbReference type="InterPro" id="IPR047041">
    <property type="entry name" value="BipA_GTP-bd_dom"/>
</dbReference>
<keyword evidence="1 4" id="KW-0547">Nucleotide-binding</keyword>
<comment type="subunit">
    <text evidence="4">Monomer.</text>
</comment>
<dbReference type="InterPro" id="IPR035647">
    <property type="entry name" value="EFG_III/V"/>
</dbReference>
<dbReference type="OrthoDB" id="9804431at2"/>
<dbReference type="CDD" id="cd03710">
    <property type="entry name" value="BipA_TypA_C"/>
    <property type="match status" value="1"/>
</dbReference>
<dbReference type="RefSeq" id="WP_063376676.1">
    <property type="nucleotide sequence ID" value="NZ_AUXT01000147.1"/>
</dbReference>
<dbReference type="Gene3D" id="3.30.70.870">
    <property type="entry name" value="Elongation Factor G (Translational Gtpase), domain 3"/>
    <property type="match status" value="1"/>
</dbReference>
<dbReference type="GO" id="GO:0000049">
    <property type="term" value="F:tRNA binding"/>
    <property type="evidence" value="ECO:0007669"/>
    <property type="project" value="UniProtKB-KW"/>
</dbReference>
<dbReference type="Gene3D" id="2.40.30.10">
    <property type="entry name" value="Translation factors"/>
    <property type="match status" value="1"/>
</dbReference>
<dbReference type="InterPro" id="IPR000640">
    <property type="entry name" value="EFG_V-like"/>
</dbReference>
<dbReference type="InterPro" id="IPR004161">
    <property type="entry name" value="EFTu-like_2"/>
</dbReference>
<organism evidence="6 7">
    <name type="scientific">Pseudoalteromonas luteoviolacea NCIMB 1942</name>
    <dbReference type="NCBI Taxonomy" id="1365253"/>
    <lineage>
        <taxon>Bacteria</taxon>
        <taxon>Pseudomonadati</taxon>
        <taxon>Pseudomonadota</taxon>
        <taxon>Gammaproteobacteria</taxon>
        <taxon>Alteromonadales</taxon>
        <taxon>Pseudoalteromonadaceae</taxon>
        <taxon>Pseudoalteromonas</taxon>
    </lineage>
</organism>
<dbReference type="InterPro" id="IPR031157">
    <property type="entry name" value="G_TR_CS"/>
</dbReference>
<evidence type="ECO:0000256" key="2">
    <source>
        <dbReference type="ARBA" id="ARBA00023134"/>
    </source>
</evidence>
<dbReference type="GO" id="GO:0005525">
    <property type="term" value="F:GTP binding"/>
    <property type="evidence" value="ECO:0007669"/>
    <property type="project" value="UniProtKB-UniRule"/>
</dbReference>
<dbReference type="InterPro" id="IPR047043">
    <property type="entry name" value="BipA_III"/>
</dbReference>
<dbReference type="GO" id="GO:1990904">
    <property type="term" value="C:ribonucleoprotein complex"/>
    <property type="evidence" value="ECO:0007669"/>
    <property type="project" value="TreeGrafter"/>
</dbReference>
<reference evidence="6 7" key="1">
    <citation type="submission" date="2013-07" db="EMBL/GenBank/DDBJ databases">
        <title>Comparative Genomic and Metabolomic Analysis of Twelve Strains of Pseudoalteromonas luteoviolacea.</title>
        <authorList>
            <person name="Vynne N.G."/>
            <person name="Mansson M."/>
            <person name="Gram L."/>
        </authorList>
    </citation>
    <scope>NUCLEOTIDE SEQUENCE [LARGE SCALE GENOMIC DNA]</scope>
    <source>
        <strain evidence="6 7">NCIMB 1942</strain>
    </source>
</reference>
<dbReference type="PANTHER" id="PTHR42908">
    <property type="entry name" value="TRANSLATION ELONGATION FACTOR-RELATED"/>
    <property type="match status" value="1"/>
</dbReference>
<dbReference type="GO" id="GO:0010467">
    <property type="term" value="P:gene expression"/>
    <property type="evidence" value="ECO:0007669"/>
    <property type="project" value="UniProtKB-ARBA"/>
</dbReference>
<proteinExistence type="inferred from homology"/>
<dbReference type="InterPro" id="IPR005225">
    <property type="entry name" value="Small_GTP-bd"/>
</dbReference>
<comment type="catalytic activity">
    <reaction evidence="3 4">
        <text>GTP + H2O = GDP + phosphate + H(+)</text>
        <dbReference type="Rhea" id="RHEA:19669"/>
        <dbReference type="ChEBI" id="CHEBI:15377"/>
        <dbReference type="ChEBI" id="CHEBI:15378"/>
        <dbReference type="ChEBI" id="CHEBI:37565"/>
        <dbReference type="ChEBI" id="CHEBI:43474"/>
        <dbReference type="ChEBI" id="CHEBI:58189"/>
    </reaction>
</comment>
<dbReference type="InterPro" id="IPR047042">
    <property type="entry name" value="BipA_II"/>
</dbReference>
<dbReference type="FunFam" id="3.40.50.300:FF:000055">
    <property type="entry name" value="GTP-binding protein TypA"/>
    <property type="match status" value="1"/>
</dbReference>
<feature type="binding site" evidence="4">
    <location>
        <begin position="16"/>
        <end position="21"/>
    </location>
    <ligand>
        <name>GTP</name>
        <dbReference type="ChEBI" id="CHEBI:37565"/>
    </ligand>
</feature>
<evidence type="ECO:0000256" key="1">
    <source>
        <dbReference type="ARBA" id="ARBA00022741"/>
    </source>
</evidence>
<sequence>MSIEKLRNIAIIAHVDHGKTTLVDKLLEQSGTLETRGGNEERVMDSNDIEKERGITILAKNTAIEWNDYHINIVDTPGHADFGGEVERVLSMVDSVLLLVDAQEGPMPQTRFVTQKAFALGLKPIVVINKIDKPGARPDWVMDQVFDLFDNLGATDEQLDFQVIYASAINGWATLDLDEPSDNMQPMFEAIVEQVEQPDADPAGDFQMQISQLDYNSYIGVIGVGRIKRGTVKINQQVTIVGADGSSRNGKVGQVLTYLGLDRHEAQEAQAGDIIAITGLGELKISDTVCDVNAVEALPALSVDEPTVTMTFSVNTSPFSGQEGKFVTSRNILERLQAELVHNVALRVEETDNPDSFRVSGRGELHLGILIENMRREGYELAVSRPEVILREVDGQLEEPYETVTVDVEEENQGSIMEQLGLRKAEMTDMAPDGKGRIRMDFMMPSRGLIGFQTDFMTLTSGSGLMYHTFDHYGPHKGGNIGQRKNGVLIANAAGKALTNALFNLQDRGKLFIGHGVEVYEGMIIGIHARDNDLTVNALKGKQLTNVRASGTDEAQNLVPPIVMTLEQALEFIDDDELVEVTPESIRIRKKLLTESERKRASRQAKG</sequence>
<comment type="caution">
    <text evidence="6">The sequence shown here is derived from an EMBL/GenBank/DDBJ whole genome shotgun (WGS) entry which is preliminary data.</text>
</comment>
<comment type="function">
    <text evidence="4">A 50S ribosomal subunit assembly protein with GTPase activity, required for 50S subunit assembly at low temperatures, may also play a role in translation. Binds GTP and analogs. Binds the 70S ribosome between the 30S and 50S subunits, in a similar position as ribosome-bound EF-G; it contacts a number of ribosomal proteins, both rRNAs and the A-site tRNA.</text>
</comment>
<keyword evidence="4" id="KW-0694">RNA-binding</keyword>
<dbReference type="GO" id="GO:0019843">
    <property type="term" value="F:rRNA binding"/>
    <property type="evidence" value="ECO:0007669"/>
    <property type="project" value="UniProtKB-KW"/>
</dbReference>
<dbReference type="InterPro" id="IPR027417">
    <property type="entry name" value="P-loop_NTPase"/>
</dbReference>
<evidence type="ECO:0000256" key="4">
    <source>
        <dbReference type="HAMAP-Rule" id="MF_00849"/>
    </source>
</evidence>
<feature type="binding site" evidence="4">
    <location>
        <begin position="129"/>
        <end position="132"/>
    </location>
    <ligand>
        <name>GTP</name>
        <dbReference type="ChEBI" id="CHEBI:37565"/>
    </ligand>
</feature>